<evidence type="ECO:0000256" key="9">
    <source>
        <dbReference type="SAM" id="MobiDB-lite"/>
    </source>
</evidence>
<organism evidence="10">
    <name type="scientific">Lotus japonicus</name>
    <name type="common">Lotus corniculatus var. japonicus</name>
    <dbReference type="NCBI Taxonomy" id="34305"/>
    <lineage>
        <taxon>Eukaryota</taxon>
        <taxon>Viridiplantae</taxon>
        <taxon>Streptophyta</taxon>
        <taxon>Embryophyta</taxon>
        <taxon>Tracheophyta</taxon>
        <taxon>Spermatophyta</taxon>
        <taxon>Magnoliopsida</taxon>
        <taxon>eudicotyledons</taxon>
        <taxon>Gunneridae</taxon>
        <taxon>Pentapetalae</taxon>
        <taxon>rosids</taxon>
        <taxon>fabids</taxon>
        <taxon>Fabales</taxon>
        <taxon>Fabaceae</taxon>
        <taxon>Papilionoideae</taxon>
        <taxon>50 kb inversion clade</taxon>
        <taxon>NPAAA clade</taxon>
        <taxon>Hologalegina</taxon>
        <taxon>robinioid clade</taxon>
        <taxon>Loteae</taxon>
        <taxon>Lotus</taxon>
    </lineage>
</organism>
<dbReference type="GO" id="GO:0008614">
    <property type="term" value="P:pyridoxine metabolic process"/>
    <property type="evidence" value="ECO:0007669"/>
    <property type="project" value="TreeGrafter"/>
</dbReference>
<evidence type="ECO:0000256" key="2">
    <source>
        <dbReference type="ARBA" id="ARBA00012918"/>
    </source>
</evidence>
<dbReference type="PROSITE" id="PS01236">
    <property type="entry name" value="PDXT_SNO_1"/>
    <property type="match status" value="1"/>
</dbReference>
<evidence type="ECO:0000256" key="5">
    <source>
        <dbReference type="ARBA" id="ARBA00023239"/>
    </source>
</evidence>
<dbReference type="SUPFAM" id="SSF52317">
    <property type="entry name" value="Class I glutamine amidotransferase-like"/>
    <property type="match status" value="1"/>
</dbReference>
<comment type="catalytic activity">
    <reaction evidence="6">
        <text>L-glutamine + H2O = L-glutamate + NH4(+)</text>
        <dbReference type="Rhea" id="RHEA:15889"/>
        <dbReference type="ChEBI" id="CHEBI:15377"/>
        <dbReference type="ChEBI" id="CHEBI:28938"/>
        <dbReference type="ChEBI" id="CHEBI:29985"/>
        <dbReference type="ChEBI" id="CHEBI:58359"/>
        <dbReference type="EC" id="3.5.1.2"/>
    </reaction>
</comment>
<keyword evidence="4" id="KW-0315">Glutamine amidotransferase</keyword>
<evidence type="ECO:0000256" key="8">
    <source>
        <dbReference type="PIRSR" id="PIRSR005639-2"/>
    </source>
</evidence>
<comment type="similarity">
    <text evidence="1">Belongs to the glutaminase PdxT/SNO family.</text>
</comment>
<protein>
    <recommendedName>
        <fullName evidence="2">glutaminase</fullName>
        <ecNumber evidence="2">3.5.1.2</ecNumber>
    </recommendedName>
</protein>
<feature type="binding site" evidence="8">
    <location>
        <begin position="47"/>
        <end position="49"/>
    </location>
    <ligand>
        <name>L-glutamine</name>
        <dbReference type="ChEBI" id="CHEBI:58359"/>
    </ligand>
</feature>
<evidence type="ECO:0000313" key="10">
    <source>
        <dbReference type="EMBL" id="AFK44004.1"/>
    </source>
</evidence>
<evidence type="ECO:0000256" key="7">
    <source>
        <dbReference type="PIRSR" id="PIRSR005639-1"/>
    </source>
</evidence>
<dbReference type="HAMAP" id="MF_01615">
    <property type="entry name" value="PdxT"/>
    <property type="match status" value="1"/>
</dbReference>
<feature type="binding site" evidence="8">
    <location>
        <position position="109"/>
    </location>
    <ligand>
        <name>L-glutamine</name>
        <dbReference type="ChEBI" id="CHEBI:58359"/>
    </ligand>
</feature>
<dbReference type="GO" id="GO:0016829">
    <property type="term" value="F:lyase activity"/>
    <property type="evidence" value="ECO:0007669"/>
    <property type="project" value="UniProtKB-KW"/>
</dbReference>
<name>I3SUR2_LOTJA</name>
<feature type="binding site" evidence="8">
    <location>
        <begin position="143"/>
        <end position="144"/>
    </location>
    <ligand>
        <name>L-glutamine</name>
        <dbReference type="ChEBI" id="CHEBI:58359"/>
    </ligand>
</feature>
<dbReference type="PANTHER" id="PTHR31559">
    <property type="entry name" value="PYRIDOXAL 5'-PHOSPHATE SYNTHASE SUBUNIT SNO"/>
    <property type="match status" value="1"/>
</dbReference>
<dbReference type="InterPro" id="IPR021196">
    <property type="entry name" value="PdxT/SNO_CS"/>
</dbReference>
<dbReference type="Pfam" id="PF01174">
    <property type="entry name" value="SNO"/>
    <property type="match status" value="1"/>
</dbReference>
<evidence type="ECO:0000256" key="1">
    <source>
        <dbReference type="ARBA" id="ARBA00008345"/>
    </source>
</evidence>
<proteinExistence type="evidence at transcript level"/>
<dbReference type="PIRSF" id="PIRSF005639">
    <property type="entry name" value="Glut_amidoT_SNO"/>
    <property type="match status" value="1"/>
</dbReference>
<sequence>MAVVGVLALQGSFHEHIAALRKLGVNGVEIRKPEQLLNVNSLIIPGGESTAMAKLAEYHNLFPALREFVQLGKPVWGTCAGLIFLANKAAGQKIGGQELVGGLDCTVHRNFFGSQIQSFETELSVPELASKEGGPETFRGIFIRAPAIIEAGPDVQVLADYPVRSNRLSTADSPTEDKKENVEEESKVIVAVRQGNIMGTAFHPELTADTRWHSYFLKMANVSGEEASSSLVPAEASTNVNQRPLNDLPTFQS</sequence>
<feature type="active site" description="Nucleophile" evidence="7">
    <location>
        <position position="79"/>
    </location>
</feature>
<dbReference type="NCBIfam" id="TIGR03800">
    <property type="entry name" value="PLP_synth_Pdx2"/>
    <property type="match status" value="1"/>
</dbReference>
<dbReference type="GO" id="GO:0005829">
    <property type="term" value="C:cytosol"/>
    <property type="evidence" value="ECO:0007669"/>
    <property type="project" value="TreeGrafter"/>
</dbReference>
<feature type="region of interest" description="Disordered" evidence="9">
    <location>
        <begin position="230"/>
        <end position="253"/>
    </location>
</feature>
<keyword evidence="3" id="KW-0378">Hydrolase</keyword>
<feature type="active site" description="Charge relay system" evidence="7">
    <location>
        <position position="205"/>
    </location>
</feature>
<dbReference type="InterPro" id="IPR002161">
    <property type="entry name" value="PdxT/SNO"/>
</dbReference>
<dbReference type="PROSITE" id="PS51273">
    <property type="entry name" value="GATASE_TYPE_1"/>
    <property type="match status" value="1"/>
</dbReference>
<dbReference type="InterPro" id="IPR029062">
    <property type="entry name" value="Class_I_gatase-like"/>
</dbReference>
<accession>I3SUR2</accession>
<dbReference type="AlphaFoldDB" id="I3SUR2"/>
<dbReference type="Gene3D" id="3.40.50.880">
    <property type="match status" value="1"/>
</dbReference>
<evidence type="ECO:0000256" key="4">
    <source>
        <dbReference type="ARBA" id="ARBA00022962"/>
    </source>
</evidence>
<dbReference type="EMBL" id="BT144210">
    <property type="protein sequence ID" value="AFK44004.1"/>
    <property type="molecule type" value="mRNA"/>
</dbReference>
<dbReference type="PROSITE" id="PS51130">
    <property type="entry name" value="PDXT_SNO_2"/>
    <property type="match status" value="1"/>
</dbReference>
<feature type="active site" description="Charge relay system" evidence="7">
    <location>
        <position position="203"/>
    </location>
</feature>
<dbReference type="EC" id="3.5.1.2" evidence="2"/>
<evidence type="ECO:0000256" key="6">
    <source>
        <dbReference type="ARBA" id="ARBA00049534"/>
    </source>
</evidence>
<dbReference type="GO" id="GO:0042823">
    <property type="term" value="P:pyridoxal phosphate biosynthetic process"/>
    <property type="evidence" value="ECO:0007669"/>
    <property type="project" value="InterPro"/>
</dbReference>
<dbReference type="GO" id="GO:1903600">
    <property type="term" value="C:glutaminase complex"/>
    <property type="evidence" value="ECO:0007669"/>
    <property type="project" value="TreeGrafter"/>
</dbReference>
<reference evidence="10" key="1">
    <citation type="submission" date="2012-05" db="EMBL/GenBank/DDBJ databases">
        <authorList>
            <person name="Krishnakumar V."/>
            <person name="Cheung F."/>
            <person name="Xiao Y."/>
            <person name="Chan A."/>
            <person name="Moskal W.A."/>
            <person name="Town C.D."/>
        </authorList>
    </citation>
    <scope>NUCLEOTIDE SEQUENCE</scope>
</reference>
<keyword evidence="5" id="KW-0456">Lyase</keyword>
<dbReference type="PANTHER" id="PTHR31559:SF0">
    <property type="entry name" value="PYRIDOXAL 5'-PHOSPHATE SYNTHASE SUBUNIT SNO1-RELATED"/>
    <property type="match status" value="1"/>
</dbReference>
<evidence type="ECO:0000256" key="3">
    <source>
        <dbReference type="ARBA" id="ARBA00022801"/>
    </source>
</evidence>
<dbReference type="CDD" id="cd01749">
    <property type="entry name" value="GATase1_PB"/>
    <property type="match status" value="1"/>
</dbReference>
<dbReference type="FunFam" id="3.40.50.880:FF:000038">
    <property type="entry name" value="Predicted protein"/>
    <property type="match status" value="1"/>
</dbReference>
<dbReference type="GO" id="GO:0004359">
    <property type="term" value="F:glutaminase activity"/>
    <property type="evidence" value="ECO:0007669"/>
    <property type="project" value="UniProtKB-EC"/>
</dbReference>